<feature type="region of interest" description="Disordered" evidence="1">
    <location>
        <begin position="79"/>
        <end position="116"/>
    </location>
</feature>
<dbReference type="InterPro" id="IPR009818">
    <property type="entry name" value="PAM2_motif"/>
</dbReference>
<accession>A0A9X9LJ81</accession>
<feature type="region of interest" description="Disordered" evidence="1">
    <location>
        <begin position="1"/>
        <end position="44"/>
    </location>
</feature>
<protein>
    <submittedName>
        <fullName evidence="2">Uncharacterized protein</fullName>
    </submittedName>
</protein>
<name>A0A9X9LJ81_GULGU</name>
<dbReference type="AlphaFoldDB" id="A0A9X9LJ81"/>
<proteinExistence type="predicted"/>
<evidence type="ECO:0000313" key="2">
    <source>
        <dbReference type="EMBL" id="VCW69484.1"/>
    </source>
</evidence>
<evidence type="ECO:0000313" key="3">
    <source>
        <dbReference type="Proteomes" id="UP000269945"/>
    </source>
</evidence>
<comment type="caution">
    <text evidence="2">The sequence shown here is derived from an EMBL/GenBank/DDBJ whole genome shotgun (WGS) entry which is preliminary data.</text>
</comment>
<dbReference type="EMBL" id="CYRY02005031">
    <property type="protein sequence ID" value="VCW69484.1"/>
    <property type="molecule type" value="Genomic_DNA"/>
</dbReference>
<feature type="region of interest" description="Disordered" evidence="1">
    <location>
        <begin position="151"/>
        <end position="196"/>
    </location>
</feature>
<evidence type="ECO:0000256" key="1">
    <source>
        <dbReference type="SAM" id="MobiDB-lite"/>
    </source>
</evidence>
<reference evidence="2 3" key="1">
    <citation type="submission" date="2018-10" db="EMBL/GenBank/DDBJ databases">
        <authorList>
            <person name="Ekblom R."/>
            <person name="Jareborg N."/>
        </authorList>
    </citation>
    <scope>NUCLEOTIDE SEQUENCE [LARGE SCALE GENOMIC DNA]</scope>
    <source>
        <tissue evidence="2">Muscle</tissue>
    </source>
</reference>
<keyword evidence="3" id="KW-1185">Reference proteome</keyword>
<dbReference type="Proteomes" id="UP000269945">
    <property type="component" value="Unassembled WGS sequence"/>
</dbReference>
<organism evidence="2 3">
    <name type="scientific">Gulo gulo</name>
    <name type="common">Wolverine</name>
    <name type="synonym">Gluton</name>
    <dbReference type="NCBI Taxonomy" id="48420"/>
    <lineage>
        <taxon>Eukaryota</taxon>
        <taxon>Metazoa</taxon>
        <taxon>Chordata</taxon>
        <taxon>Craniata</taxon>
        <taxon>Vertebrata</taxon>
        <taxon>Euteleostomi</taxon>
        <taxon>Mammalia</taxon>
        <taxon>Eutheria</taxon>
        <taxon>Laurasiatheria</taxon>
        <taxon>Carnivora</taxon>
        <taxon>Caniformia</taxon>
        <taxon>Musteloidea</taxon>
        <taxon>Mustelidae</taxon>
        <taxon>Guloninae</taxon>
        <taxon>Gulo</taxon>
    </lineage>
</organism>
<gene>
    <name evidence="2" type="ORF">BN2614_LOCUS2</name>
</gene>
<sequence>MDPGSSSSDSAPDCWDQVDMEAPGSAPSGDRASSAVAEAQQEHLSSAFSRQLNVNAKPFVPNVHAAEFVPSFLRGPAQLQTPPADITSIDETCTGAGDLQGKKLGRGAPVEHSKEEQLVLHEGSNSAVTMELSEPVVENGEVEMILEESWEHNKEVSEAEPGGSSLGDSGPPEESGQEVMEKEEMRKSKSVFVPSGAPKKEHVNVVFIGHVDAGKS</sequence>
<feature type="non-terminal residue" evidence="2">
    <location>
        <position position="216"/>
    </location>
</feature>
<feature type="compositionally biased region" description="Low complexity" evidence="1">
    <location>
        <begin position="160"/>
        <end position="174"/>
    </location>
</feature>
<feature type="compositionally biased region" description="Low complexity" evidence="1">
    <location>
        <begin position="1"/>
        <end position="10"/>
    </location>
</feature>
<dbReference type="Pfam" id="PF07145">
    <property type="entry name" value="PAM2"/>
    <property type="match status" value="1"/>
</dbReference>